<comment type="subcellular location">
    <subcellularLocation>
        <location evidence="1">Endomembrane system</location>
        <topology evidence="1">Multi-pass membrane protein</topology>
    </subcellularLocation>
</comment>
<keyword evidence="3" id="KW-1133">Transmembrane helix</keyword>
<dbReference type="InterPro" id="IPR010652">
    <property type="entry name" value="DUF1232"/>
</dbReference>
<proteinExistence type="predicted"/>
<keyword evidence="4" id="KW-0472">Membrane</keyword>
<dbReference type="Proteomes" id="UP001225596">
    <property type="component" value="Unassembled WGS sequence"/>
</dbReference>
<sequence length="103" mass="11501">MLFRLRRLLKSTGRELAVLWYACRHPGTPLAIKLGALALAVYFFSPLDFVPDGLPILGWIDDVTLLAVLIPALTKLVPQTVLSSAHDGADRLFSKKLFRRNRS</sequence>
<evidence type="ECO:0000313" key="7">
    <source>
        <dbReference type="Proteomes" id="UP001225596"/>
    </source>
</evidence>
<keyword evidence="7" id="KW-1185">Reference proteome</keyword>
<gene>
    <name evidence="6" type="ORF">Q8A64_05310</name>
</gene>
<name>A0ABU1BLG0_9BURK</name>
<dbReference type="Pfam" id="PF06803">
    <property type="entry name" value="DUF1232"/>
    <property type="match status" value="1"/>
</dbReference>
<protein>
    <submittedName>
        <fullName evidence="6">YkvA family protein</fullName>
    </submittedName>
</protein>
<reference evidence="6 7" key="1">
    <citation type="submission" date="2023-08" db="EMBL/GenBank/DDBJ databases">
        <title>Oxalobacteraceae gen .nov., isolated from river sludge outside the plant.</title>
        <authorList>
            <person name="Zhao S.Y."/>
        </authorList>
    </citation>
    <scope>NUCLEOTIDE SEQUENCE [LARGE SCALE GENOMIC DNA]</scope>
    <source>
        <strain evidence="6 7">R-40</strain>
    </source>
</reference>
<keyword evidence="2" id="KW-0812">Transmembrane</keyword>
<evidence type="ECO:0000256" key="1">
    <source>
        <dbReference type="ARBA" id="ARBA00004127"/>
    </source>
</evidence>
<feature type="domain" description="DUF1232" evidence="5">
    <location>
        <begin position="33"/>
        <end position="67"/>
    </location>
</feature>
<dbReference type="RefSeq" id="WP_338435755.1">
    <property type="nucleotide sequence ID" value="NZ_JAUYVH010000002.1"/>
</dbReference>
<evidence type="ECO:0000256" key="3">
    <source>
        <dbReference type="ARBA" id="ARBA00022989"/>
    </source>
</evidence>
<evidence type="ECO:0000313" key="6">
    <source>
        <dbReference type="EMBL" id="MDQ9169826.1"/>
    </source>
</evidence>
<dbReference type="EMBL" id="JAUYVH010000002">
    <property type="protein sequence ID" value="MDQ9169826.1"/>
    <property type="molecule type" value="Genomic_DNA"/>
</dbReference>
<accession>A0ABU1BLG0</accession>
<evidence type="ECO:0000259" key="5">
    <source>
        <dbReference type="Pfam" id="PF06803"/>
    </source>
</evidence>
<comment type="caution">
    <text evidence="6">The sequence shown here is derived from an EMBL/GenBank/DDBJ whole genome shotgun (WGS) entry which is preliminary data.</text>
</comment>
<evidence type="ECO:0000256" key="2">
    <source>
        <dbReference type="ARBA" id="ARBA00022692"/>
    </source>
</evidence>
<organism evidence="6 7">
    <name type="scientific">Keguizhuia sedimenti</name>
    <dbReference type="NCBI Taxonomy" id="3064264"/>
    <lineage>
        <taxon>Bacteria</taxon>
        <taxon>Pseudomonadati</taxon>
        <taxon>Pseudomonadota</taxon>
        <taxon>Betaproteobacteria</taxon>
        <taxon>Burkholderiales</taxon>
        <taxon>Oxalobacteraceae</taxon>
        <taxon>Keguizhuia</taxon>
    </lineage>
</organism>
<evidence type="ECO:0000256" key="4">
    <source>
        <dbReference type="ARBA" id="ARBA00023136"/>
    </source>
</evidence>